<sequence>MVEEAGCLSLLIDNTEMDSFDFQHVFVFVLLNICLFYF</sequence>
<proteinExistence type="predicted"/>
<gene>
    <name evidence="2" type="ORF">EC40967_2279</name>
</gene>
<dbReference type="AlphaFoldDB" id="A0AAN3V565"/>
<evidence type="ECO:0000313" key="2">
    <source>
        <dbReference type="EMBL" id="EII34834.1"/>
    </source>
</evidence>
<keyword evidence="1" id="KW-1133">Transmembrane helix</keyword>
<evidence type="ECO:0000256" key="1">
    <source>
        <dbReference type="SAM" id="Phobius"/>
    </source>
</evidence>
<reference evidence="2 3" key="1">
    <citation type="submission" date="2011-12" db="EMBL/GenBank/DDBJ databases">
        <authorList>
            <person name="Brinkac L."/>
            <person name="Radune D."/>
            <person name="Sanka R."/>
            <person name="Selengut J."/>
            <person name="DebRoy C."/>
            <person name="Feng P."/>
            <person name="Fratamico P.M."/>
            <person name="Kapur V."/>
            <person name="Kariyawasam S."/>
            <person name="Losada L."/>
            <person name="Nierman W.C."/>
            <person name="Nelson K."/>
        </authorList>
    </citation>
    <scope>NUCLEOTIDE SEQUENCE [LARGE SCALE GENOMIC DNA]</scope>
    <source>
        <strain evidence="2 3">4.0967</strain>
    </source>
</reference>
<name>A0AAN3V565_ECOLX</name>
<evidence type="ECO:0000313" key="3">
    <source>
        <dbReference type="Proteomes" id="UP000003866"/>
    </source>
</evidence>
<keyword evidence="1" id="KW-0812">Transmembrane</keyword>
<accession>A0AAN3V565</accession>
<organism evidence="2 3">
    <name type="scientific">Escherichia coli 4.0967</name>
    <dbReference type="NCBI Taxonomy" id="869687"/>
    <lineage>
        <taxon>Bacteria</taxon>
        <taxon>Pseudomonadati</taxon>
        <taxon>Pseudomonadota</taxon>
        <taxon>Gammaproteobacteria</taxon>
        <taxon>Enterobacterales</taxon>
        <taxon>Enterobacteriaceae</taxon>
        <taxon>Escherichia</taxon>
    </lineage>
</organism>
<dbReference type="EMBL" id="AFAA02000027">
    <property type="protein sequence ID" value="EII34834.1"/>
    <property type="molecule type" value="Genomic_DNA"/>
</dbReference>
<feature type="transmembrane region" description="Helical" evidence="1">
    <location>
        <begin position="20"/>
        <end position="37"/>
    </location>
</feature>
<keyword evidence="1" id="KW-0472">Membrane</keyword>
<comment type="caution">
    <text evidence="2">The sequence shown here is derived from an EMBL/GenBank/DDBJ whole genome shotgun (WGS) entry which is preliminary data.</text>
</comment>
<dbReference type="Proteomes" id="UP000003866">
    <property type="component" value="Unassembled WGS sequence"/>
</dbReference>
<protein>
    <submittedName>
        <fullName evidence="2">Uncharacterized protein</fullName>
    </submittedName>
</protein>